<keyword evidence="6" id="KW-1185">Reference proteome</keyword>
<dbReference type="OrthoDB" id="10010411at2759"/>
<dbReference type="InterPro" id="IPR000269">
    <property type="entry name" value="Cu_amine_oxidase"/>
</dbReference>
<comment type="cofactor">
    <cofactor evidence="3">
        <name>Cu cation</name>
        <dbReference type="ChEBI" id="CHEBI:23378"/>
    </cofactor>
    <text evidence="3">Contains 1 topaquinone per subunit.</text>
</comment>
<evidence type="ECO:0000256" key="1">
    <source>
        <dbReference type="ARBA" id="ARBA00001935"/>
    </source>
</evidence>
<keyword evidence="3" id="KW-0186">Copper</keyword>
<dbReference type="GO" id="GO:0048038">
    <property type="term" value="F:quinone binding"/>
    <property type="evidence" value="ECO:0007669"/>
    <property type="project" value="InterPro"/>
</dbReference>
<comment type="subunit">
    <text evidence="2">Homodimer.</text>
</comment>
<accession>A0A1D2M3K8</accession>
<dbReference type="GO" id="GO:0005507">
    <property type="term" value="F:copper ion binding"/>
    <property type="evidence" value="ECO:0007669"/>
    <property type="project" value="InterPro"/>
</dbReference>
<dbReference type="GO" id="GO:0009308">
    <property type="term" value="P:amine metabolic process"/>
    <property type="evidence" value="ECO:0007669"/>
    <property type="project" value="UniProtKB-UniRule"/>
</dbReference>
<dbReference type="PANTHER" id="PTHR10638">
    <property type="entry name" value="COPPER AMINE OXIDASE"/>
    <property type="match status" value="1"/>
</dbReference>
<dbReference type="PANTHER" id="PTHR10638:SF86">
    <property type="entry name" value="COPPER AMINE OXIDASE 1-RELATED"/>
    <property type="match status" value="1"/>
</dbReference>
<comment type="similarity">
    <text evidence="3">Belongs to the copper/topaquinone oxidase family.</text>
</comment>
<dbReference type="Proteomes" id="UP000094527">
    <property type="component" value="Unassembled WGS sequence"/>
</dbReference>
<dbReference type="Pfam" id="PF01179">
    <property type="entry name" value="Cu_amine_oxid"/>
    <property type="match status" value="1"/>
</dbReference>
<dbReference type="GO" id="GO:0008131">
    <property type="term" value="F:primary methylamine oxidase activity"/>
    <property type="evidence" value="ECO:0007669"/>
    <property type="project" value="InterPro"/>
</dbReference>
<gene>
    <name evidence="5" type="ORF">Ocin01_19126</name>
</gene>
<dbReference type="Gene3D" id="2.70.98.20">
    <property type="entry name" value="Copper amine oxidase, catalytic domain"/>
    <property type="match status" value="1"/>
</dbReference>
<organism evidence="5 6">
    <name type="scientific">Orchesella cincta</name>
    <name type="common">Springtail</name>
    <name type="synonym">Podura cincta</name>
    <dbReference type="NCBI Taxonomy" id="48709"/>
    <lineage>
        <taxon>Eukaryota</taxon>
        <taxon>Metazoa</taxon>
        <taxon>Ecdysozoa</taxon>
        <taxon>Arthropoda</taxon>
        <taxon>Hexapoda</taxon>
        <taxon>Collembola</taxon>
        <taxon>Entomobryomorpha</taxon>
        <taxon>Entomobryoidea</taxon>
        <taxon>Orchesellidae</taxon>
        <taxon>Orchesellinae</taxon>
        <taxon>Orchesella</taxon>
    </lineage>
</organism>
<name>A0A1D2M3K8_ORCCI</name>
<evidence type="ECO:0000313" key="6">
    <source>
        <dbReference type="Proteomes" id="UP000094527"/>
    </source>
</evidence>
<reference evidence="5 6" key="1">
    <citation type="journal article" date="2016" name="Genome Biol. Evol.">
        <title>Gene Family Evolution Reflects Adaptation to Soil Environmental Stressors in the Genome of the Collembolan Orchesella cincta.</title>
        <authorList>
            <person name="Faddeeva-Vakhrusheva A."/>
            <person name="Derks M.F."/>
            <person name="Anvar S.Y."/>
            <person name="Agamennone V."/>
            <person name="Suring W."/>
            <person name="Smit S."/>
            <person name="van Straalen N.M."/>
            <person name="Roelofs D."/>
        </authorList>
    </citation>
    <scope>NUCLEOTIDE SEQUENCE [LARGE SCALE GENOMIC DNA]</scope>
    <source>
        <tissue evidence="5">Mixed pool</tissue>
    </source>
</reference>
<keyword evidence="3" id="KW-0560">Oxidoreductase</keyword>
<comment type="PTM">
    <text evidence="3">Topaquinone (TPQ) is generated by copper-dependent autoxidation of a specific tyrosyl residue.</text>
</comment>
<dbReference type="EC" id="1.4.3.-" evidence="3"/>
<dbReference type="SUPFAM" id="SSF49998">
    <property type="entry name" value="Amine oxidase catalytic domain"/>
    <property type="match status" value="1"/>
</dbReference>
<dbReference type="EMBL" id="LJIJ01005073">
    <property type="protein sequence ID" value="ODM87557.1"/>
    <property type="molecule type" value="Genomic_DNA"/>
</dbReference>
<comment type="caution">
    <text evidence="5">The sequence shown here is derived from an EMBL/GenBank/DDBJ whole genome shotgun (WGS) entry which is preliminary data.</text>
</comment>
<sequence length="61" mass="7171">MRTLNTDVVLWHNFGLSHVPRVEDFPVMPVEHVSIMLKPYNFFKENPALDVPPPRRSRTEL</sequence>
<proteinExistence type="inferred from homology"/>
<keyword evidence="3" id="KW-0801">TPQ</keyword>
<dbReference type="InterPro" id="IPR036460">
    <property type="entry name" value="Cu_amine_oxidase_C_sf"/>
</dbReference>
<dbReference type="STRING" id="48709.A0A1D2M3K8"/>
<protein>
    <recommendedName>
        <fullName evidence="3">Amine oxidase</fullName>
        <ecNumber evidence="3">1.4.3.-</ecNumber>
    </recommendedName>
</protein>
<feature type="domain" description="Copper amine oxidase catalytic" evidence="4">
    <location>
        <begin position="5"/>
        <end position="49"/>
    </location>
</feature>
<dbReference type="InterPro" id="IPR015798">
    <property type="entry name" value="Cu_amine_oxidase_C"/>
</dbReference>
<evidence type="ECO:0000256" key="3">
    <source>
        <dbReference type="RuleBase" id="RU000672"/>
    </source>
</evidence>
<keyword evidence="3" id="KW-0479">Metal-binding</keyword>
<evidence type="ECO:0000313" key="5">
    <source>
        <dbReference type="EMBL" id="ODM87557.1"/>
    </source>
</evidence>
<evidence type="ECO:0000256" key="2">
    <source>
        <dbReference type="ARBA" id="ARBA00011738"/>
    </source>
</evidence>
<dbReference type="AlphaFoldDB" id="A0A1D2M3K8"/>
<evidence type="ECO:0000259" key="4">
    <source>
        <dbReference type="Pfam" id="PF01179"/>
    </source>
</evidence>
<comment type="cofactor">
    <cofactor evidence="1">
        <name>Cu cation</name>
        <dbReference type="ChEBI" id="CHEBI:23378"/>
    </cofactor>
</comment>